<protein>
    <submittedName>
        <fullName evidence="2">Pyrroline-5-carboxylate reductase</fullName>
    </submittedName>
</protein>
<dbReference type="InterPro" id="IPR029036">
    <property type="entry name" value="P5CR_dimer"/>
</dbReference>
<dbReference type="EMBL" id="JARUPT010000953">
    <property type="protein sequence ID" value="KAK0368106.1"/>
    <property type="molecule type" value="Genomic_DNA"/>
</dbReference>
<dbReference type="Gene3D" id="1.10.3730.10">
    <property type="entry name" value="ProC C-terminal domain-like"/>
    <property type="match status" value="1"/>
</dbReference>
<proteinExistence type="predicted"/>
<dbReference type="PANTHER" id="PTHR11645:SF21">
    <property type="entry name" value="HYPOTHETICAL PYRROLINE-5-CARBOXYLATE REDUCTASE (EUROFUNG)"/>
    <property type="match status" value="1"/>
</dbReference>
<evidence type="ECO:0000313" key="3">
    <source>
        <dbReference type="Proteomes" id="UP001169217"/>
    </source>
</evidence>
<accession>A0ABQ9P875</accession>
<dbReference type="InterPro" id="IPR036291">
    <property type="entry name" value="NAD(P)-bd_dom_sf"/>
</dbReference>
<evidence type="ECO:0000259" key="1">
    <source>
        <dbReference type="Pfam" id="PF14748"/>
    </source>
</evidence>
<feature type="domain" description="Pyrroline-5-carboxylate reductase dimerisation" evidence="1">
    <location>
        <begin position="114"/>
        <end position="210"/>
    </location>
</feature>
<keyword evidence="3" id="KW-1185">Reference proteome</keyword>
<dbReference type="InterPro" id="IPR008927">
    <property type="entry name" value="6-PGluconate_DH-like_C_sf"/>
</dbReference>
<name>A0ABQ9P875_9PEZI</name>
<dbReference type="SUPFAM" id="SSF51735">
    <property type="entry name" value="NAD(P)-binding Rossmann-fold domains"/>
    <property type="match status" value="1"/>
</dbReference>
<gene>
    <name evidence="2" type="ORF">CLIM01_14536</name>
</gene>
<dbReference type="PANTHER" id="PTHR11645">
    <property type="entry name" value="PYRROLINE-5-CARBOXYLATE REDUCTASE"/>
    <property type="match status" value="1"/>
</dbReference>
<comment type="caution">
    <text evidence="2">The sequence shown here is derived from an EMBL/GenBank/DDBJ whole genome shotgun (WGS) entry which is preliminary data.</text>
</comment>
<organism evidence="2 3">
    <name type="scientific">Colletotrichum limetticola</name>
    <dbReference type="NCBI Taxonomy" id="1209924"/>
    <lineage>
        <taxon>Eukaryota</taxon>
        <taxon>Fungi</taxon>
        <taxon>Dikarya</taxon>
        <taxon>Ascomycota</taxon>
        <taxon>Pezizomycotina</taxon>
        <taxon>Sordariomycetes</taxon>
        <taxon>Hypocreomycetidae</taxon>
        <taxon>Glomerellales</taxon>
        <taxon>Glomerellaceae</taxon>
        <taxon>Colletotrichum</taxon>
        <taxon>Colletotrichum acutatum species complex</taxon>
    </lineage>
</organism>
<dbReference type="Pfam" id="PF14748">
    <property type="entry name" value="P5CR_dimer"/>
    <property type="match status" value="1"/>
</dbReference>
<dbReference type="SUPFAM" id="SSF48179">
    <property type="entry name" value="6-phosphogluconate dehydrogenase C-terminal domain-like"/>
    <property type="match status" value="1"/>
</dbReference>
<reference evidence="2" key="1">
    <citation type="submission" date="2023-04" db="EMBL/GenBank/DDBJ databases">
        <title>Colletotrichum limetticola genome sequence.</title>
        <authorList>
            <person name="Baroncelli R."/>
        </authorList>
    </citation>
    <scope>NUCLEOTIDE SEQUENCE</scope>
    <source>
        <strain evidence="2">KLA-Anderson</strain>
    </source>
</reference>
<dbReference type="Proteomes" id="UP001169217">
    <property type="component" value="Unassembled WGS sequence"/>
</dbReference>
<evidence type="ECO:0000313" key="2">
    <source>
        <dbReference type="EMBL" id="KAK0368106.1"/>
    </source>
</evidence>
<dbReference type="Gene3D" id="3.40.50.720">
    <property type="entry name" value="NAD(P)-binding Rossmann-like Domain"/>
    <property type="match status" value="1"/>
</dbReference>
<sequence length="218" mass="23396">MQEANVIILGFKPGMARSILGQPGVRQSVSGKLVISLLAGVSTDTVQDYISESDKELNLPAVWVAKAIPNLAARYQQSMTVLEKPPPEFPSHYIDYLEWIFGMVGKVKFLDSSLVDVGSVLVTTCIATLTVPLDGILDGSVIEGFRRQDALALVRQSVMGLGVLLSNGSHPAVLREQVSSPKGCTIQTVVAVERQGVRAAFTDALLQGTHHLSTISQK</sequence>